<organism evidence="1 2">
    <name type="scientific">Mycena venus</name>
    <dbReference type="NCBI Taxonomy" id="2733690"/>
    <lineage>
        <taxon>Eukaryota</taxon>
        <taxon>Fungi</taxon>
        <taxon>Dikarya</taxon>
        <taxon>Basidiomycota</taxon>
        <taxon>Agaricomycotina</taxon>
        <taxon>Agaricomycetes</taxon>
        <taxon>Agaricomycetidae</taxon>
        <taxon>Agaricales</taxon>
        <taxon>Marasmiineae</taxon>
        <taxon>Mycenaceae</taxon>
        <taxon>Mycena</taxon>
    </lineage>
</organism>
<reference evidence="1" key="1">
    <citation type="submission" date="2020-05" db="EMBL/GenBank/DDBJ databases">
        <title>Mycena genomes resolve the evolution of fungal bioluminescence.</title>
        <authorList>
            <person name="Tsai I.J."/>
        </authorList>
    </citation>
    <scope>NUCLEOTIDE SEQUENCE</scope>
    <source>
        <strain evidence="1">CCC161011</strain>
    </source>
</reference>
<dbReference type="AlphaFoldDB" id="A0A8H6XS49"/>
<comment type="caution">
    <text evidence="1">The sequence shown here is derived from an EMBL/GenBank/DDBJ whole genome shotgun (WGS) entry which is preliminary data.</text>
</comment>
<sequence>MSSLLRHQCEAIASSGDRAQVKDLPACPPPGTRHDILLNSNEAPLDSDVPVIQSEISNADAHLECLATEIARLHDYAHLNQIEEDHISLSTYRARNKAILSPLRRIPPEVLGEIFSWTIPSLNECWERERFRMADSPWLLTHVSRRWRAAAIANPSLWSFVAISYQSNIDPTWAYPLSMVQTQLERAQKLNILFGGCETTDYRPQVDIFQSLAEYSSRWEELTLHLTSHLVPLLARLRDRVPLLRTFWIQWDEEKSQEGVGSIDCFQDAPALVKVGICNEYRPITCPLPQYQLTHYDVDGPWEVHRDIIRHSPNLVEASVKILPDVPADEPLSDSNSGEIINLLFLRRLFVSHPDILEFLRFPALEEISIDVNREGDSAIPTNLKLSIARSASLRRLCLNGCPDAHGTMEILEKFPLIIELAIIIDTLVCSSNAVTLMQLLTGSDTVGSNVVAPQLASLAFACTDEGWVHHAVYLEMVTSRWSADRRALKSVSLLTNSGPSPDSATIVGLSKLRDDGLDLLLLEGEDAENVMDKWLCCSLESLKL</sequence>
<protein>
    <submittedName>
        <fullName evidence="1">F-box domain-containing protein</fullName>
    </submittedName>
</protein>
<dbReference type="Proteomes" id="UP000620124">
    <property type="component" value="Unassembled WGS sequence"/>
</dbReference>
<keyword evidence="2" id="KW-1185">Reference proteome</keyword>
<dbReference type="OrthoDB" id="3365698at2759"/>
<dbReference type="EMBL" id="JACAZI010000013">
    <property type="protein sequence ID" value="KAF7345586.1"/>
    <property type="molecule type" value="Genomic_DNA"/>
</dbReference>
<proteinExistence type="predicted"/>
<accession>A0A8H6XS49</accession>
<name>A0A8H6XS49_9AGAR</name>
<gene>
    <name evidence="1" type="ORF">MVEN_01577400</name>
</gene>
<evidence type="ECO:0000313" key="1">
    <source>
        <dbReference type="EMBL" id="KAF7345586.1"/>
    </source>
</evidence>
<evidence type="ECO:0000313" key="2">
    <source>
        <dbReference type="Proteomes" id="UP000620124"/>
    </source>
</evidence>